<organism evidence="1 2">
    <name type="scientific">Paenibacillus apis</name>
    <dbReference type="NCBI Taxonomy" id="1792174"/>
    <lineage>
        <taxon>Bacteria</taxon>
        <taxon>Bacillati</taxon>
        <taxon>Bacillota</taxon>
        <taxon>Bacilli</taxon>
        <taxon>Bacillales</taxon>
        <taxon>Paenibacillaceae</taxon>
        <taxon>Paenibacillus</taxon>
    </lineage>
</organism>
<reference evidence="1" key="1">
    <citation type="submission" date="2021-03" db="EMBL/GenBank/DDBJ databases">
        <title>Antimicrobial resistance genes in bacteria isolated from Japanese honey, and their potential for conferring macrolide and lincosamide resistance in the American foulbrood pathogen Paenibacillus larvae.</title>
        <authorList>
            <person name="Okamoto M."/>
            <person name="Kumagai M."/>
            <person name="Kanamori H."/>
            <person name="Takamatsu D."/>
        </authorList>
    </citation>
    <scope>NUCLEOTIDE SEQUENCE</scope>
    <source>
        <strain evidence="1">J41TS4</strain>
    </source>
</reference>
<proteinExistence type="predicted"/>
<gene>
    <name evidence="1" type="ORF">J41TS4_40660</name>
</gene>
<evidence type="ECO:0000313" key="1">
    <source>
        <dbReference type="EMBL" id="GIO44308.1"/>
    </source>
</evidence>
<dbReference type="AlphaFoldDB" id="A0A920CP99"/>
<name>A0A920CP99_9BACL</name>
<protein>
    <submittedName>
        <fullName evidence="1">Uncharacterized protein</fullName>
    </submittedName>
</protein>
<keyword evidence="2" id="KW-1185">Reference proteome</keyword>
<sequence>MYRSGVFIDSNGVEYSPEELMNKRGDSHALPKNSRDNSYKWFSKRLNRY</sequence>
<evidence type="ECO:0000313" key="2">
    <source>
        <dbReference type="Proteomes" id="UP000678895"/>
    </source>
</evidence>
<dbReference type="Proteomes" id="UP000678895">
    <property type="component" value="Unassembled WGS sequence"/>
</dbReference>
<accession>A0A920CP99</accession>
<dbReference type="EMBL" id="BORS01000016">
    <property type="protein sequence ID" value="GIO44308.1"/>
    <property type="molecule type" value="Genomic_DNA"/>
</dbReference>
<comment type="caution">
    <text evidence="1">The sequence shown here is derived from an EMBL/GenBank/DDBJ whole genome shotgun (WGS) entry which is preliminary data.</text>
</comment>